<evidence type="ECO:0000313" key="2">
    <source>
        <dbReference type="EMBL" id="VIO88818.1"/>
    </source>
</evidence>
<protein>
    <submittedName>
        <fullName evidence="4">Bm9543</fullName>
    </submittedName>
</protein>
<dbReference type="CTD" id="6101438"/>
<feature type="region of interest" description="Disordered" evidence="1">
    <location>
        <begin position="1"/>
        <end position="23"/>
    </location>
</feature>
<accession>A0A4E9F0T7</accession>
<dbReference type="RefSeq" id="XP_042931133.1">
    <property type="nucleotide sequence ID" value="XM_043075199.1"/>
</dbReference>
<accession>A0A5S6PXL3</accession>
<reference evidence="2" key="2">
    <citation type="submission" date="2019-04" db="EMBL/GenBank/DDBJ databases">
        <authorList>
            <person name="Howe K."/>
            <person name="Paulini M."/>
            <person name="Williams G."/>
        </authorList>
    </citation>
    <scope>NUCLEOTIDE SEQUENCE [LARGE SCALE GENOMIC DNA]</scope>
    <source>
        <strain evidence="2">FR3</strain>
    </source>
</reference>
<reference evidence="3" key="1">
    <citation type="journal article" date="2007" name="Science">
        <title>Draft genome of the filarial nematode parasite Brugia malayi.</title>
        <authorList>
            <person name="Ghedin E."/>
            <person name="Wang S."/>
            <person name="Spiro D."/>
            <person name="Caler E."/>
            <person name="Zhao Q."/>
            <person name="Crabtree J."/>
            <person name="Allen J.E."/>
            <person name="Delcher A.L."/>
            <person name="Guiliano D.B."/>
            <person name="Miranda-Saavedra D."/>
            <person name="Angiuoli S.V."/>
            <person name="Creasy T."/>
            <person name="Amedeo P."/>
            <person name="Haas B."/>
            <person name="El-Sayed N.M."/>
            <person name="Wortman J.R."/>
            <person name="Feldblyum T."/>
            <person name="Tallon L."/>
            <person name="Schatz M."/>
            <person name="Shumway M."/>
            <person name="Koo H."/>
            <person name="Salzberg S.L."/>
            <person name="Schobel S."/>
            <person name="Pertea M."/>
            <person name="Pop M."/>
            <person name="White O."/>
            <person name="Barton G.J."/>
            <person name="Carlow C.K."/>
            <person name="Crawford M.J."/>
            <person name="Daub J."/>
            <person name="Dimmic M.W."/>
            <person name="Estes C.F."/>
            <person name="Foster J.M."/>
            <person name="Ganatra M."/>
            <person name="Gregory W.F."/>
            <person name="Johnson N.M."/>
            <person name="Jin J."/>
            <person name="Komuniecki R."/>
            <person name="Korf I."/>
            <person name="Kumar S."/>
            <person name="Laney S."/>
            <person name="Li B.W."/>
            <person name="Li W."/>
            <person name="Lindblom T.H."/>
            <person name="Lustigman S."/>
            <person name="Ma D."/>
            <person name="Maina C.V."/>
            <person name="Martin D.M."/>
            <person name="McCarter J.P."/>
            <person name="McReynolds L."/>
            <person name="Mitreva M."/>
            <person name="Nutman T.B."/>
            <person name="Parkinson J."/>
            <person name="Peregrin-Alvarez J.M."/>
            <person name="Poole C."/>
            <person name="Ren Q."/>
            <person name="Saunders L."/>
            <person name="Sluder A.E."/>
            <person name="Smith K."/>
            <person name="Stanke M."/>
            <person name="Unnasch T.R."/>
            <person name="Ware J."/>
            <person name="Wei A.D."/>
            <person name="Weil G."/>
            <person name="Williams D.J."/>
            <person name="Zhang Y."/>
            <person name="Williams S.A."/>
            <person name="Fraser-Liggett C."/>
            <person name="Slatko B."/>
            <person name="Blaxter M.L."/>
            <person name="Scott A.L."/>
        </authorList>
    </citation>
    <scope>NUCLEOTIDE SEQUENCE</scope>
    <source>
        <strain evidence="3">FR3</strain>
    </source>
</reference>
<sequence>MNDKTHVSDWCSKNAWSPPNRSDGRKEIIIRQGIDIGGYGGISGRIFLAGQEKKDGYLVNFWIT</sequence>
<dbReference type="EMBL" id="CAAKNF010000196">
    <property type="protein sequence ID" value="VIO88818.1"/>
    <property type="molecule type" value="Genomic_DNA"/>
</dbReference>
<name>A0A4E9F0T7_BRUMA</name>
<keyword evidence="3" id="KW-1185">Reference proteome</keyword>
<dbReference type="AlphaFoldDB" id="A0A4E9F0T7"/>
<organism evidence="2">
    <name type="scientific">Brugia malayi</name>
    <name type="common">Filarial nematode worm</name>
    <dbReference type="NCBI Taxonomy" id="6279"/>
    <lineage>
        <taxon>Eukaryota</taxon>
        <taxon>Metazoa</taxon>
        <taxon>Ecdysozoa</taxon>
        <taxon>Nematoda</taxon>
        <taxon>Chromadorea</taxon>
        <taxon>Rhabditida</taxon>
        <taxon>Spirurina</taxon>
        <taxon>Spiruromorpha</taxon>
        <taxon>Filarioidea</taxon>
        <taxon>Onchocercidae</taxon>
        <taxon>Brugia</taxon>
    </lineage>
</organism>
<dbReference type="GeneID" id="6101438"/>
<evidence type="ECO:0000313" key="3">
    <source>
        <dbReference type="Proteomes" id="UP000006672"/>
    </source>
</evidence>
<dbReference type="OrthoDB" id="5802376at2759"/>
<proteinExistence type="predicted"/>
<evidence type="ECO:0000313" key="4">
    <source>
        <dbReference type="WBParaSite" id="Bm9543a.1"/>
    </source>
</evidence>
<reference evidence="4" key="3">
    <citation type="submission" date="2019-12" db="UniProtKB">
        <authorList>
            <consortium name="WormBaseParasite"/>
        </authorList>
    </citation>
    <scope>IDENTIFICATION</scope>
</reference>
<gene>
    <name evidence="2 4" type="primary">Bm9543</name>
    <name evidence="2" type="ORF">BM_BM9543</name>
</gene>
<dbReference type="Proteomes" id="UP000006672">
    <property type="component" value="Unassembled WGS sequence"/>
</dbReference>
<evidence type="ECO:0000256" key="1">
    <source>
        <dbReference type="SAM" id="MobiDB-lite"/>
    </source>
</evidence>
<dbReference type="WBParaSite" id="Bm9543a.1">
    <property type="protein sequence ID" value="Bm9543a.1"/>
    <property type="gene ID" value="WBGene00229804"/>
</dbReference>